<comment type="caution">
    <text evidence="3">The sequence shown here is derived from an EMBL/GenBank/DDBJ whole genome shotgun (WGS) entry which is preliminary data.</text>
</comment>
<evidence type="ECO:0000259" key="2">
    <source>
        <dbReference type="Pfam" id="PF13670"/>
    </source>
</evidence>
<organism evidence="3 4">
    <name type="scientific">Rhodanobacter denitrificans</name>
    <dbReference type="NCBI Taxonomy" id="666685"/>
    <lineage>
        <taxon>Bacteria</taxon>
        <taxon>Pseudomonadati</taxon>
        <taxon>Pseudomonadota</taxon>
        <taxon>Gammaproteobacteria</taxon>
        <taxon>Lysobacterales</taxon>
        <taxon>Rhodanobacteraceae</taxon>
        <taxon>Rhodanobacter</taxon>
    </lineage>
</organism>
<feature type="chain" id="PRO_5016919343" evidence="1">
    <location>
        <begin position="23"/>
        <end position="90"/>
    </location>
</feature>
<dbReference type="EMBL" id="QFWQ01000009">
    <property type="protein sequence ID" value="RCS28933.1"/>
    <property type="molecule type" value="Genomic_DNA"/>
</dbReference>
<dbReference type="Proteomes" id="UP000252387">
    <property type="component" value="Unassembled WGS sequence"/>
</dbReference>
<dbReference type="Pfam" id="PF13670">
    <property type="entry name" value="PepSY_2"/>
    <property type="match status" value="1"/>
</dbReference>
<keyword evidence="1" id="KW-0732">Signal</keyword>
<dbReference type="InterPro" id="IPR025711">
    <property type="entry name" value="PepSY"/>
</dbReference>
<protein>
    <submittedName>
        <fullName evidence="3">PepSY domain-containing protein</fullName>
    </submittedName>
</protein>
<reference evidence="3 4" key="1">
    <citation type="submission" date="2018-05" db="EMBL/GenBank/DDBJ databases">
        <title>Draft genome sequence of Rhodanobacter denitrificans Yn1 isolated from gold copper mine.</title>
        <authorList>
            <person name="Yang N."/>
            <person name="Mazhar H.S."/>
            <person name="Rensing C."/>
        </authorList>
    </citation>
    <scope>NUCLEOTIDE SEQUENCE [LARGE SCALE GENOMIC DNA]</scope>
    <source>
        <strain evidence="3 4">Yn1</strain>
    </source>
</reference>
<dbReference type="RefSeq" id="WP_114345093.1">
    <property type="nucleotide sequence ID" value="NZ_QFWQ01000009.1"/>
</dbReference>
<gene>
    <name evidence="3" type="ORF">DEO45_14660</name>
</gene>
<proteinExistence type="predicted"/>
<evidence type="ECO:0000313" key="4">
    <source>
        <dbReference type="Proteomes" id="UP000252387"/>
    </source>
</evidence>
<feature type="signal peptide" evidence="1">
    <location>
        <begin position="1"/>
        <end position="22"/>
    </location>
</feature>
<sequence>MKRIVIAPLFLAAAALSASAFAAPQCTSAPRAQWLTEAAMKQKVLDQGYTIKVFQVSGNCYEIYGKDKAGKKVEIYFDPTDGRIVKQKGG</sequence>
<keyword evidence="4" id="KW-1185">Reference proteome</keyword>
<dbReference type="OrthoDB" id="5625293at2"/>
<accession>A0A368KE32</accession>
<feature type="domain" description="PepSY" evidence="2">
    <location>
        <begin position="9"/>
        <end position="88"/>
    </location>
</feature>
<evidence type="ECO:0000256" key="1">
    <source>
        <dbReference type="SAM" id="SignalP"/>
    </source>
</evidence>
<name>A0A368KE32_9GAMM</name>
<dbReference type="AlphaFoldDB" id="A0A368KE32"/>
<evidence type="ECO:0000313" key="3">
    <source>
        <dbReference type="EMBL" id="RCS28933.1"/>
    </source>
</evidence>